<keyword evidence="1" id="KW-1133">Transmembrane helix</keyword>
<reference evidence="2" key="1">
    <citation type="journal article" date="2017" name="Science">
        <title>Giant viruses with an expanded complement of translation system components.</title>
        <authorList>
            <person name="Schulz F."/>
            <person name="Yutin N."/>
            <person name="Ivanova N.N."/>
            <person name="Ortega D.R."/>
            <person name="Lee T.K."/>
            <person name="Vierheilig J."/>
            <person name="Daims H."/>
            <person name="Horn M."/>
            <person name="Wagner M."/>
            <person name="Jensen G.J."/>
            <person name="Kyrpides N.C."/>
            <person name="Koonin E.V."/>
            <person name="Woyke T."/>
        </authorList>
    </citation>
    <scope>NUCLEOTIDE SEQUENCE</scope>
    <source>
        <strain evidence="2">CTV1</strain>
    </source>
</reference>
<organism evidence="2">
    <name type="scientific">Catovirus CTV1</name>
    <dbReference type="NCBI Taxonomy" id="1977631"/>
    <lineage>
        <taxon>Viruses</taxon>
        <taxon>Varidnaviria</taxon>
        <taxon>Bamfordvirae</taxon>
        <taxon>Nucleocytoviricota</taxon>
        <taxon>Megaviricetes</taxon>
        <taxon>Imitervirales</taxon>
        <taxon>Mimiviridae</taxon>
        <taxon>Klosneuvirinae</taxon>
        <taxon>Catovirus</taxon>
    </lineage>
</organism>
<feature type="transmembrane region" description="Helical" evidence="1">
    <location>
        <begin position="43"/>
        <end position="62"/>
    </location>
</feature>
<gene>
    <name evidence="2" type="ORF">Catovirus_1_936</name>
</gene>
<protein>
    <submittedName>
        <fullName evidence="2">Uncharacterized protein</fullName>
    </submittedName>
</protein>
<evidence type="ECO:0000256" key="1">
    <source>
        <dbReference type="SAM" id="Phobius"/>
    </source>
</evidence>
<feature type="transmembrane region" description="Helical" evidence="1">
    <location>
        <begin position="96"/>
        <end position="115"/>
    </location>
</feature>
<sequence length="116" mass="13825">MIYIISIFIPLIWLYFCNLFSKTKNHKKNEYISTIYNENHQFYLNYGLIFINLMAVFISCFISKNIVPYVLLFYCYIMMTDILVIIYFSNQLNTNNVTNKLIISILMLYATSILLI</sequence>
<keyword evidence="1" id="KW-0472">Membrane</keyword>
<keyword evidence="1" id="KW-0812">Transmembrane</keyword>
<evidence type="ECO:0000313" key="2">
    <source>
        <dbReference type="EMBL" id="ARF08886.1"/>
    </source>
</evidence>
<feature type="transmembrane region" description="Helical" evidence="1">
    <location>
        <begin position="69"/>
        <end position="90"/>
    </location>
</feature>
<dbReference type="EMBL" id="KY684083">
    <property type="protein sequence ID" value="ARF08886.1"/>
    <property type="molecule type" value="Genomic_DNA"/>
</dbReference>
<accession>A0A1V0SB09</accession>
<name>A0A1V0SB09_9VIRU</name>
<proteinExistence type="predicted"/>